<dbReference type="AlphaFoldDB" id="A0A0N7MSN0"/>
<feature type="transmembrane region" description="Helical" evidence="5">
    <location>
        <begin position="84"/>
        <end position="106"/>
    </location>
</feature>
<evidence type="ECO:0000313" key="9">
    <source>
        <dbReference type="Proteomes" id="UP000182011"/>
    </source>
</evidence>
<dbReference type="STRING" id="1633631.GCA_001442925_02131"/>
<accession>A0A0P1L8D0</accession>
<evidence type="ECO:0000256" key="3">
    <source>
        <dbReference type="ARBA" id="ARBA00022989"/>
    </source>
</evidence>
<feature type="transmembrane region" description="Helical" evidence="5">
    <location>
        <begin position="188"/>
        <end position="209"/>
    </location>
</feature>
<dbReference type="EMBL" id="CZVI01000010">
    <property type="protein sequence ID" value="CUS86255.1"/>
    <property type="molecule type" value="Genomic_DNA"/>
</dbReference>
<organism evidence="8 9">
    <name type="scientific">Candidatus Kryptonium thompsonii</name>
    <dbReference type="NCBI Taxonomy" id="1633631"/>
    <lineage>
        <taxon>Bacteria</taxon>
        <taxon>Pseudomonadati</taxon>
        <taxon>Candidatus Kryptoniota</taxon>
        <taxon>Candidatus Kryptonium</taxon>
    </lineage>
</organism>
<feature type="transmembrane region" description="Helical" evidence="5">
    <location>
        <begin position="28"/>
        <end position="46"/>
    </location>
</feature>
<keyword evidence="8" id="KW-0436">Ligase</keyword>
<keyword evidence="4 5" id="KW-0472">Membrane</keyword>
<dbReference type="RefSeq" id="WP_047133287.1">
    <property type="nucleotide sequence ID" value="NZ_CZVI01000010.1"/>
</dbReference>
<evidence type="ECO:0000259" key="6">
    <source>
        <dbReference type="Pfam" id="PF04932"/>
    </source>
</evidence>
<feature type="transmembrane region" description="Helical" evidence="5">
    <location>
        <begin position="261"/>
        <end position="285"/>
    </location>
</feature>
<keyword evidence="3 5" id="KW-1133">Transmembrane helix</keyword>
<name>A0A0N7MSN0_9BACT</name>
<dbReference type="InterPro" id="IPR051533">
    <property type="entry name" value="WaaL-like"/>
</dbReference>
<feature type="transmembrane region" description="Helical" evidence="5">
    <location>
        <begin position="318"/>
        <end position="341"/>
    </location>
</feature>
<evidence type="ECO:0000313" key="8">
    <source>
        <dbReference type="EMBL" id="CUU08620.1"/>
    </source>
</evidence>
<dbReference type="InterPro" id="IPR007016">
    <property type="entry name" value="O-antigen_ligase-rel_domated"/>
</dbReference>
<feature type="transmembrane region" description="Helical" evidence="5">
    <location>
        <begin position="158"/>
        <end position="176"/>
    </location>
</feature>
<dbReference type="PANTHER" id="PTHR37422:SF17">
    <property type="entry name" value="O-ANTIGEN LIGASE"/>
    <property type="match status" value="1"/>
</dbReference>
<comment type="subcellular location">
    <subcellularLocation>
        <location evidence="1">Membrane</location>
        <topology evidence="1">Multi-pass membrane protein</topology>
    </subcellularLocation>
</comment>
<reference evidence="8 9" key="1">
    <citation type="submission" date="2015-11" db="EMBL/GenBank/DDBJ databases">
        <authorList>
            <person name="Zhang Y."/>
            <person name="Guo Z."/>
        </authorList>
    </citation>
    <scope>NUCLEOTIDE SEQUENCE [LARGE SCALE GENOMIC DNA]</scope>
    <source>
        <strain evidence="8">JGI-4</strain>
    </source>
</reference>
<reference evidence="7 10" key="2">
    <citation type="submission" date="2015-11" db="EMBL/GenBank/DDBJ databases">
        <authorList>
            <person name="Varghese N."/>
        </authorList>
    </citation>
    <scope>NUCLEOTIDE SEQUENCE [LARGE SCALE GENOMIC DNA]</scope>
    <source>
        <strain evidence="7 10">JGI-8</strain>
    </source>
</reference>
<evidence type="ECO:0000256" key="1">
    <source>
        <dbReference type="ARBA" id="ARBA00004141"/>
    </source>
</evidence>
<feature type="transmembrane region" description="Helical" evidence="5">
    <location>
        <begin position="6"/>
        <end position="23"/>
    </location>
</feature>
<evidence type="ECO:0000313" key="7">
    <source>
        <dbReference type="EMBL" id="CUS86255.1"/>
    </source>
</evidence>
<feature type="transmembrane region" description="Helical" evidence="5">
    <location>
        <begin position="216"/>
        <end position="249"/>
    </location>
</feature>
<accession>A0A0P1P8C3</accession>
<keyword evidence="10" id="KW-1185">Reference proteome</keyword>
<accession>A0A0P1LWI7</accession>
<dbReference type="GO" id="GO:0016874">
    <property type="term" value="F:ligase activity"/>
    <property type="evidence" value="ECO:0007669"/>
    <property type="project" value="UniProtKB-KW"/>
</dbReference>
<dbReference type="Proteomes" id="UP000182200">
    <property type="component" value="Unassembled WGS sequence"/>
</dbReference>
<evidence type="ECO:0000256" key="4">
    <source>
        <dbReference type="ARBA" id="ARBA00023136"/>
    </source>
</evidence>
<feature type="transmembrane region" description="Helical" evidence="5">
    <location>
        <begin position="399"/>
        <end position="419"/>
    </location>
</feature>
<proteinExistence type="predicted"/>
<sequence>MSELFYILLPFVILYLFKLYPLFRKDLVYLLFVFWVTGVATLAREFTYIKFGFIYITELIMLSVILSSMVRASLGRKLITFKNGIINVALLFLFAYQSWGLLRLIYDLLFFKPSVTSEDNILTVLRNFSLVYYSIFVYIVLIVLNFEGAKKIEAIFKSILYFSVLRNIVVIVLYAIGYETFIPEDGGIIGGHHSLFAVFSFLISFYFLIEYRDLKYLFFLLLNLIFVVLSSHRSAFMALIGSVLLLILLYKGQIKFKLITALLISFFGLSFVIITFSESAFAFIVRKISENFESLVYYKLSDPNSNWRYLYWNNVLKVFLENPIGVGFNYSLSNLAPWWVWSDNPREILFRSSLRLDPHNSFLSILVRTGAVGFAMFTLFLAIFFIIVRKTYKKAKGKIKNLLIISFSNFISVSMFAMFNVTLEGPYHGTFFWIWIGICLFIALNVKNAVESNGIFKD</sequence>
<evidence type="ECO:0000256" key="5">
    <source>
        <dbReference type="SAM" id="Phobius"/>
    </source>
</evidence>
<feature type="domain" description="O-antigen ligase-related" evidence="6">
    <location>
        <begin position="219"/>
        <end position="377"/>
    </location>
</feature>
<feature type="transmembrane region" description="Helical" evidence="5">
    <location>
        <begin position="52"/>
        <end position="72"/>
    </location>
</feature>
<feature type="transmembrane region" description="Helical" evidence="5">
    <location>
        <begin position="361"/>
        <end position="387"/>
    </location>
</feature>
<dbReference type="EMBL" id="FAOP01000010">
    <property type="protein sequence ID" value="CUU08620.1"/>
    <property type="molecule type" value="Genomic_DNA"/>
</dbReference>
<dbReference type="Pfam" id="PF04932">
    <property type="entry name" value="Wzy_C"/>
    <property type="match status" value="1"/>
</dbReference>
<feature type="transmembrane region" description="Helical" evidence="5">
    <location>
        <begin position="431"/>
        <end position="450"/>
    </location>
</feature>
<accession>A0A0S4NBB5</accession>
<feature type="transmembrane region" description="Helical" evidence="5">
    <location>
        <begin position="126"/>
        <end position="146"/>
    </location>
</feature>
<keyword evidence="2 5" id="KW-0812">Transmembrane</keyword>
<accession>A0A0N7MSN0</accession>
<gene>
    <name evidence="8" type="ORF">JGI4_02138</name>
    <name evidence="7" type="ORF">JGI8_00983</name>
</gene>
<accession>A0A0P1LDR6</accession>
<accession>A0A0P1NTL7</accession>
<evidence type="ECO:0000256" key="2">
    <source>
        <dbReference type="ARBA" id="ARBA00022692"/>
    </source>
</evidence>
<dbReference type="GO" id="GO:0016020">
    <property type="term" value="C:membrane"/>
    <property type="evidence" value="ECO:0007669"/>
    <property type="project" value="UniProtKB-SubCell"/>
</dbReference>
<accession>A0A0P1LXM8</accession>
<dbReference type="Proteomes" id="UP000182011">
    <property type="component" value="Unassembled WGS sequence"/>
</dbReference>
<protein>
    <submittedName>
        <fullName evidence="8">O-antigen ligase</fullName>
    </submittedName>
</protein>
<evidence type="ECO:0000313" key="10">
    <source>
        <dbReference type="Proteomes" id="UP000182200"/>
    </source>
</evidence>
<dbReference type="PANTHER" id="PTHR37422">
    <property type="entry name" value="TEICHURONIC ACID BIOSYNTHESIS PROTEIN TUAE"/>
    <property type="match status" value="1"/>
</dbReference>